<name>A0ABD0PVR1_CIRMR</name>
<accession>A0ABD0PVR1</accession>
<keyword evidence="2" id="KW-1185">Reference proteome</keyword>
<sequence>MPRKLRQPVSYIKLIFKSLYFNSLTNSEVVLDCVLEPVFWMVEVVTRWFGM</sequence>
<gene>
    <name evidence="1" type="ORF">M9458_027023</name>
</gene>
<proteinExistence type="predicted"/>
<reference evidence="1 2" key="1">
    <citation type="submission" date="2024-05" db="EMBL/GenBank/DDBJ databases">
        <title>Genome sequencing and assembly of Indian major carp, Cirrhinus mrigala (Hamilton, 1822).</title>
        <authorList>
            <person name="Mohindra V."/>
            <person name="Chowdhury L.M."/>
            <person name="Lal K."/>
            <person name="Jena J.K."/>
        </authorList>
    </citation>
    <scope>NUCLEOTIDE SEQUENCE [LARGE SCALE GENOMIC DNA]</scope>
    <source>
        <strain evidence="1">CM1030</strain>
        <tissue evidence="1">Blood</tissue>
    </source>
</reference>
<comment type="caution">
    <text evidence="1">The sequence shown here is derived from an EMBL/GenBank/DDBJ whole genome shotgun (WGS) entry which is preliminary data.</text>
</comment>
<protein>
    <submittedName>
        <fullName evidence="1">Uncharacterized protein</fullName>
    </submittedName>
</protein>
<dbReference type="AlphaFoldDB" id="A0ABD0PVR1"/>
<evidence type="ECO:0000313" key="2">
    <source>
        <dbReference type="Proteomes" id="UP001529510"/>
    </source>
</evidence>
<organism evidence="1 2">
    <name type="scientific">Cirrhinus mrigala</name>
    <name type="common">Mrigala</name>
    <dbReference type="NCBI Taxonomy" id="683832"/>
    <lineage>
        <taxon>Eukaryota</taxon>
        <taxon>Metazoa</taxon>
        <taxon>Chordata</taxon>
        <taxon>Craniata</taxon>
        <taxon>Vertebrata</taxon>
        <taxon>Euteleostomi</taxon>
        <taxon>Actinopterygii</taxon>
        <taxon>Neopterygii</taxon>
        <taxon>Teleostei</taxon>
        <taxon>Ostariophysi</taxon>
        <taxon>Cypriniformes</taxon>
        <taxon>Cyprinidae</taxon>
        <taxon>Labeoninae</taxon>
        <taxon>Labeonini</taxon>
        <taxon>Cirrhinus</taxon>
    </lineage>
</organism>
<dbReference type="Proteomes" id="UP001529510">
    <property type="component" value="Unassembled WGS sequence"/>
</dbReference>
<dbReference type="EMBL" id="JAMKFB020000013">
    <property type="protein sequence ID" value="KAL0178129.1"/>
    <property type="molecule type" value="Genomic_DNA"/>
</dbReference>
<evidence type="ECO:0000313" key="1">
    <source>
        <dbReference type="EMBL" id="KAL0178129.1"/>
    </source>
</evidence>
<feature type="non-terminal residue" evidence="1">
    <location>
        <position position="51"/>
    </location>
</feature>